<proteinExistence type="predicted"/>
<dbReference type="AlphaFoldDB" id="A1K6X9"/>
<dbReference type="Pfam" id="PF13924">
    <property type="entry name" value="Lipocalin_5"/>
    <property type="match status" value="1"/>
</dbReference>
<reference evidence="2 3" key="1">
    <citation type="journal article" date="2006" name="Nat. Biotechnol.">
        <title>Complete genome of the mutualistic, N2-fixing grass endophyte Azoarcus sp. strain BH72.</title>
        <authorList>
            <person name="Krause A."/>
            <person name="Ramakumar A."/>
            <person name="Bartels D."/>
            <person name="Battistoni F."/>
            <person name="Bekel T."/>
            <person name="Boch J."/>
            <person name="Boehm M."/>
            <person name="Friedrich F."/>
            <person name="Hurek T."/>
            <person name="Krause L."/>
            <person name="Linke B."/>
            <person name="McHardy A.C."/>
            <person name="Sarkar A."/>
            <person name="Schneiker S."/>
            <person name="Syed A.A."/>
            <person name="Thauer R."/>
            <person name="Vorhoelter F.-J."/>
            <person name="Weidner S."/>
            <person name="Puehler A."/>
            <person name="Reinhold-Hurek B."/>
            <person name="Kaiser O."/>
            <person name="Goesmann A."/>
        </authorList>
    </citation>
    <scope>NUCLEOTIDE SEQUENCE [LARGE SCALE GENOMIC DNA]</scope>
    <source>
        <strain evidence="2 3">BH72</strain>
    </source>
</reference>
<evidence type="ECO:0000313" key="3">
    <source>
        <dbReference type="Proteomes" id="UP000002588"/>
    </source>
</evidence>
<evidence type="ECO:0000313" key="2">
    <source>
        <dbReference type="EMBL" id="CAL94584.1"/>
    </source>
</evidence>
<evidence type="ECO:0000259" key="1">
    <source>
        <dbReference type="Pfam" id="PF13924"/>
    </source>
</evidence>
<keyword evidence="3" id="KW-1185">Reference proteome</keyword>
<feature type="domain" description="Lipocalin-like" evidence="1">
    <location>
        <begin position="7"/>
        <end position="142"/>
    </location>
</feature>
<name>A1K6X9_AZOSB</name>
<dbReference type="Proteomes" id="UP000002588">
    <property type="component" value="Chromosome"/>
</dbReference>
<dbReference type="EMBL" id="AM406670">
    <property type="protein sequence ID" value="CAL94584.1"/>
    <property type="molecule type" value="Genomic_DNA"/>
</dbReference>
<sequence>MTKGIEGRWEIVSWRQEYDDGRCVYPFGETLEGFIDYSRDSDAMFCVLSRKPRTAFTTGGQWDAADADKARAYDEYLTYAGRYSFDGEQVTHHIQQCIFPNWQGTAQRRKVVRTSDDEITLVARIEEGTSEARTAILAWRRAAGGRA</sequence>
<gene>
    <name evidence="2" type="ordered locus">azo1967</name>
</gene>
<dbReference type="eggNOG" id="ENOG5031PNF">
    <property type="taxonomic scope" value="Bacteria"/>
</dbReference>
<dbReference type="KEGG" id="azo:azo1967"/>
<protein>
    <recommendedName>
        <fullName evidence="1">Lipocalin-like domain-containing protein</fullName>
    </recommendedName>
</protein>
<dbReference type="STRING" id="62928.azo1967"/>
<dbReference type="RefSeq" id="WP_011765700.1">
    <property type="nucleotide sequence ID" value="NC_008702.1"/>
</dbReference>
<organism evidence="2 3">
    <name type="scientific">Azoarcus sp. (strain BH72)</name>
    <dbReference type="NCBI Taxonomy" id="418699"/>
    <lineage>
        <taxon>Bacteria</taxon>
        <taxon>Pseudomonadati</taxon>
        <taxon>Pseudomonadota</taxon>
        <taxon>Betaproteobacteria</taxon>
        <taxon>Rhodocyclales</taxon>
        <taxon>Zoogloeaceae</taxon>
        <taxon>Azoarcus</taxon>
    </lineage>
</organism>
<dbReference type="InterPro" id="IPR024311">
    <property type="entry name" value="Lipocalin-like"/>
</dbReference>
<dbReference type="HOGENOM" id="CLU_109259_2_1_4"/>
<accession>A1K6X9</accession>